<keyword evidence="6 7" id="KW-0998">Cell outer membrane</keyword>
<feature type="domain" description="TonB-dependent receptor plug" evidence="9">
    <location>
        <begin position="115"/>
        <end position="228"/>
    </location>
</feature>
<dbReference type="InterPro" id="IPR037066">
    <property type="entry name" value="Plug_dom_sf"/>
</dbReference>
<organism evidence="10 11">
    <name type="scientific">Ravibacter arvi</name>
    <dbReference type="NCBI Taxonomy" id="2051041"/>
    <lineage>
        <taxon>Bacteria</taxon>
        <taxon>Pseudomonadati</taxon>
        <taxon>Bacteroidota</taxon>
        <taxon>Cytophagia</taxon>
        <taxon>Cytophagales</taxon>
        <taxon>Spirosomataceae</taxon>
        <taxon>Ravibacter</taxon>
    </lineage>
</organism>
<proteinExistence type="inferred from homology"/>
<evidence type="ECO:0000256" key="7">
    <source>
        <dbReference type="PROSITE-ProRule" id="PRU01360"/>
    </source>
</evidence>
<dbReference type="Proteomes" id="UP001501508">
    <property type="component" value="Unassembled WGS sequence"/>
</dbReference>
<evidence type="ECO:0000259" key="9">
    <source>
        <dbReference type="Pfam" id="PF07715"/>
    </source>
</evidence>
<dbReference type="InterPro" id="IPR039426">
    <property type="entry name" value="TonB-dep_rcpt-like"/>
</dbReference>
<dbReference type="InterPro" id="IPR012910">
    <property type="entry name" value="Plug_dom"/>
</dbReference>
<keyword evidence="4 7" id="KW-0812">Transmembrane</keyword>
<keyword evidence="8" id="KW-0732">Signal</keyword>
<reference evidence="11" key="1">
    <citation type="journal article" date="2019" name="Int. J. Syst. Evol. Microbiol.">
        <title>The Global Catalogue of Microorganisms (GCM) 10K type strain sequencing project: providing services to taxonomists for standard genome sequencing and annotation.</title>
        <authorList>
            <consortium name="The Broad Institute Genomics Platform"/>
            <consortium name="The Broad Institute Genome Sequencing Center for Infectious Disease"/>
            <person name="Wu L."/>
            <person name="Ma J."/>
        </authorList>
    </citation>
    <scope>NUCLEOTIDE SEQUENCE [LARGE SCALE GENOMIC DNA]</scope>
    <source>
        <strain evidence="11">JCM 31920</strain>
    </source>
</reference>
<evidence type="ECO:0000256" key="8">
    <source>
        <dbReference type="SAM" id="SignalP"/>
    </source>
</evidence>
<protein>
    <submittedName>
        <fullName evidence="10">TonB-dependent receptor</fullName>
    </submittedName>
</protein>
<feature type="signal peptide" evidence="8">
    <location>
        <begin position="1"/>
        <end position="19"/>
    </location>
</feature>
<evidence type="ECO:0000256" key="1">
    <source>
        <dbReference type="ARBA" id="ARBA00004571"/>
    </source>
</evidence>
<dbReference type="EMBL" id="BAABEY010000001">
    <property type="protein sequence ID" value="GAA4431641.1"/>
    <property type="molecule type" value="Genomic_DNA"/>
</dbReference>
<keyword evidence="2 7" id="KW-0813">Transport</keyword>
<keyword evidence="5 7" id="KW-0472">Membrane</keyword>
<evidence type="ECO:0000256" key="2">
    <source>
        <dbReference type="ARBA" id="ARBA00022448"/>
    </source>
</evidence>
<dbReference type="InterPro" id="IPR036942">
    <property type="entry name" value="Beta-barrel_TonB_sf"/>
</dbReference>
<evidence type="ECO:0000256" key="5">
    <source>
        <dbReference type="ARBA" id="ARBA00023136"/>
    </source>
</evidence>
<dbReference type="Pfam" id="PF07715">
    <property type="entry name" value="Plug"/>
    <property type="match status" value="1"/>
</dbReference>
<dbReference type="Gene3D" id="2.40.170.20">
    <property type="entry name" value="TonB-dependent receptor, beta-barrel domain"/>
    <property type="match status" value="1"/>
</dbReference>
<comment type="similarity">
    <text evidence="7">Belongs to the TonB-dependent receptor family.</text>
</comment>
<dbReference type="Gene3D" id="2.60.40.1120">
    <property type="entry name" value="Carboxypeptidase-like, regulatory domain"/>
    <property type="match status" value="1"/>
</dbReference>
<dbReference type="NCBIfam" id="TIGR04056">
    <property type="entry name" value="OMP_RagA_SusC"/>
    <property type="match status" value="1"/>
</dbReference>
<evidence type="ECO:0000313" key="11">
    <source>
        <dbReference type="Proteomes" id="UP001501508"/>
    </source>
</evidence>
<feature type="chain" id="PRO_5047241088" evidence="8">
    <location>
        <begin position="20"/>
        <end position="1037"/>
    </location>
</feature>
<evidence type="ECO:0000313" key="10">
    <source>
        <dbReference type="EMBL" id="GAA4431641.1"/>
    </source>
</evidence>
<evidence type="ECO:0000256" key="3">
    <source>
        <dbReference type="ARBA" id="ARBA00022452"/>
    </source>
</evidence>
<dbReference type="NCBIfam" id="TIGR04057">
    <property type="entry name" value="SusC_RagA_signa"/>
    <property type="match status" value="1"/>
</dbReference>
<evidence type="ECO:0000256" key="6">
    <source>
        <dbReference type="ARBA" id="ARBA00023237"/>
    </source>
</evidence>
<comment type="subcellular location">
    <subcellularLocation>
        <location evidence="1 7">Cell outer membrane</location>
        <topology evidence="1 7">Multi-pass membrane protein</topology>
    </subcellularLocation>
</comment>
<dbReference type="Pfam" id="PF13715">
    <property type="entry name" value="CarbopepD_reg_2"/>
    <property type="match status" value="1"/>
</dbReference>
<keyword evidence="3 7" id="KW-1134">Transmembrane beta strand</keyword>
<dbReference type="InterPro" id="IPR023997">
    <property type="entry name" value="TonB-dep_OMP_SusC/RagA_CS"/>
</dbReference>
<keyword evidence="11" id="KW-1185">Reference proteome</keyword>
<keyword evidence="10" id="KW-0675">Receptor</keyword>
<sequence length="1037" mass="115447">MKKFLMILIFGLGLNHLFAQERQVSGTVKDHTGTALPGVSVLVHGTSIGTMTDLNGKYSIVPNNAEAILVFSFVGFDTQRVPLEGRRSIDVTLVESNQSLNEVVVVGFGTQKKASMVGAIANADMTELRKASPSNLTNAIGGRIPGVVTRMMDGAIGGTQNRYSNGDQDDAQFFIRGKATTNGQSPLVLIDGVEGSFSRINPEDIEQFSVLKDASATAVYGVRGANGVILITTRKGVVGKPKINIISQFRFLQPLKFPKFLGSYDYASLHNEARRNMGLSSMYSDEDLEHYRKGDQPFTHPDVNWYDLLVKKYTTEQQHIANITGGTEKVRYYVSGEFNKAGGLFVGSKQNEYVYRRFNLRSNLDFTLTPTTQLDVKINARLNDLNFAAKGESSGQRVNATAWGDIVNRLPNTSPLYNPNGTYAAGDGVLGWNTLSDLYDGGFYRRLFNTLEANFALTQKLDFVTPGLSFRGKYANSFGSGATKYFYAQPDIWKYNPANDTYSMYRARIVPSYSVNSGFQDYSRTEYVEASLNYDRTFSEVHQLTGMAVFIQNKNEIQYQIPNSFRGVSGRVTYGYKGKYLVEGNVGYNGSDRFSKHKRYALFPAAALGWVVSEEGFLKDKVKFLDFLKIRGSYGQVGNDQIAGFQYLYRYEFSNPPEPLTSNTNPSYYALGVSPVPQIGLIEGPLGNDQVSWEIAKKSNIGVDMRFFNSRLSFTADFFREKRDNVLARRNDLPLYSGLTASKLPAMNIGIVTNRGYELELSYRDQIGDFGFTVGANYTFVRNTIDYIAEVPQRYAYQVQAGNSIGRPMGYIWTGKFYDTPELSNPEIPKPMGAAPIPGDLMFKDLNGDGVIDAFDRTYIGYSDMPEKIFGFNLSLDYKNFYLSSFWQGASNVNMRLSGPLSFEFGPNVQPFHKEGRWVYDPDRGLDTRATATYPALQIGASTYTREASTFNLLNAEYLRLKTAEFGYIVPADLAKKVGMSGLRIFVNGSNLLTFDHLKKYNVDPEYFTNRGSSNGAGTGAYSPQNKFYAIGLNATF</sequence>
<accession>A0ABP8LNI3</accession>
<dbReference type="SUPFAM" id="SSF49464">
    <property type="entry name" value="Carboxypeptidase regulatory domain-like"/>
    <property type="match status" value="1"/>
</dbReference>
<name>A0ABP8LNI3_9BACT</name>
<evidence type="ECO:0000256" key="4">
    <source>
        <dbReference type="ARBA" id="ARBA00022692"/>
    </source>
</evidence>
<dbReference type="RefSeq" id="WP_345026191.1">
    <property type="nucleotide sequence ID" value="NZ_BAABEY010000001.1"/>
</dbReference>
<dbReference type="PROSITE" id="PS52016">
    <property type="entry name" value="TONB_DEPENDENT_REC_3"/>
    <property type="match status" value="1"/>
</dbReference>
<dbReference type="SUPFAM" id="SSF56935">
    <property type="entry name" value="Porins"/>
    <property type="match status" value="1"/>
</dbReference>
<gene>
    <name evidence="10" type="ORF">GCM10023091_02660</name>
</gene>
<comment type="caution">
    <text evidence="10">The sequence shown here is derived from an EMBL/GenBank/DDBJ whole genome shotgun (WGS) entry which is preliminary data.</text>
</comment>
<dbReference type="InterPro" id="IPR023996">
    <property type="entry name" value="TonB-dep_OMP_SusC/RagA"/>
</dbReference>
<dbReference type="Gene3D" id="2.170.130.10">
    <property type="entry name" value="TonB-dependent receptor, plug domain"/>
    <property type="match status" value="1"/>
</dbReference>
<dbReference type="InterPro" id="IPR008969">
    <property type="entry name" value="CarboxyPept-like_regulatory"/>
</dbReference>